<dbReference type="Proteomes" id="UP000596427">
    <property type="component" value="Chromosome"/>
</dbReference>
<dbReference type="KEGG" id="xdi:EZH22_03845"/>
<gene>
    <name evidence="1" type="ORF">EZH22_03845</name>
</gene>
<name>A0A974SIM5_9HYPH</name>
<dbReference type="EMBL" id="CP063362">
    <property type="protein sequence ID" value="QRG07541.1"/>
    <property type="molecule type" value="Genomic_DNA"/>
</dbReference>
<evidence type="ECO:0000313" key="1">
    <source>
        <dbReference type="EMBL" id="QRG07541.1"/>
    </source>
</evidence>
<reference evidence="1 2" key="1">
    <citation type="submission" date="2020-10" db="EMBL/GenBank/DDBJ databases">
        <title>Degradation of 1,4-Dioxane by Xanthobacter sp. YN2, via a Novel Group-2 Soluble Di-Iron Monooxygenase.</title>
        <authorList>
            <person name="Ma F."/>
            <person name="Wang Y."/>
            <person name="Yang J."/>
            <person name="Guo H."/>
            <person name="Su D."/>
            <person name="Yu L."/>
        </authorList>
    </citation>
    <scope>NUCLEOTIDE SEQUENCE [LARGE SCALE GENOMIC DNA]</scope>
    <source>
        <strain evidence="1 2">YN2</strain>
    </source>
</reference>
<protein>
    <submittedName>
        <fullName evidence="1">Uncharacterized protein</fullName>
    </submittedName>
</protein>
<dbReference type="InterPro" id="IPR011856">
    <property type="entry name" value="tRNA_endonuc-like_dom_sf"/>
</dbReference>
<dbReference type="Gene3D" id="3.40.1350.10">
    <property type="match status" value="1"/>
</dbReference>
<proteinExistence type="predicted"/>
<sequence>MTRLNSRLEAEGAEFLVLGALLIEGIAAYKTYARMPGYDLVAVNPEKGLSVRVQVKSRWASDFDGGFLVGNFDCDFVVFVALNRGYRYGKAKGASTPGHGKKPPEYFVFPVNVVRAAIYEKSKWGKALLRSIPELESFRDNWGLIKDHLAFSLAEPLESAS</sequence>
<accession>A0A974SIM5</accession>
<organism evidence="1 2">
    <name type="scientific">Xanthobacter dioxanivorans</name>
    <dbReference type="NCBI Taxonomy" id="2528964"/>
    <lineage>
        <taxon>Bacteria</taxon>
        <taxon>Pseudomonadati</taxon>
        <taxon>Pseudomonadota</taxon>
        <taxon>Alphaproteobacteria</taxon>
        <taxon>Hyphomicrobiales</taxon>
        <taxon>Xanthobacteraceae</taxon>
        <taxon>Xanthobacter</taxon>
    </lineage>
</organism>
<dbReference type="RefSeq" id="WP_203194457.1">
    <property type="nucleotide sequence ID" value="NZ_CP063362.1"/>
</dbReference>
<evidence type="ECO:0000313" key="2">
    <source>
        <dbReference type="Proteomes" id="UP000596427"/>
    </source>
</evidence>
<dbReference type="GO" id="GO:0003676">
    <property type="term" value="F:nucleic acid binding"/>
    <property type="evidence" value="ECO:0007669"/>
    <property type="project" value="InterPro"/>
</dbReference>
<keyword evidence="2" id="KW-1185">Reference proteome</keyword>
<dbReference type="AlphaFoldDB" id="A0A974SIM5"/>